<comment type="caution">
    <text evidence="1">The sequence shown here is derived from an EMBL/GenBank/DDBJ whole genome shotgun (WGS) entry which is preliminary data.</text>
</comment>
<reference evidence="1 2" key="1">
    <citation type="submission" date="2019-02" db="EMBL/GenBank/DDBJ databases">
        <authorList>
            <person name="Goldberg S.R."/>
            <person name="Haltli B.A."/>
            <person name="Correa H."/>
            <person name="Russell K.G."/>
        </authorList>
    </citation>
    <scope>NUCLEOTIDE SEQUENCE [LARGE SCALE GENOMIC DNA]</scope>
    <source>
        <strain evidence="1 2">JCM 16186</strain>
    </source>
</reference>
<protein>
    <recommendedName>
        <fullName evidence="3">DUF4843 domain-containing protein</fullName>
    </recommendedName>
</protein>
<keyword evidence="2" id="KW-1185">Reference proteome</keyword>
<dbReference type="RefSeq" id="WP_155177120.1">
    <property type="nucleotide sequence ID" value="NZ_BAAAFL010000012.1"/>
</dbReference>
<dbReference type="Proteomes" id="UP000798808">
    <property type="component" value="Unassembled WGS sequence"/>
</dbReference>
<evidence type="ECO:0000313" key="2">
    <source>
        <dbReference type="Proteomes" id="UP000798808"/>
    </source>
</evidence>
<sequence>MSPQIMKNMLFVAVAVLLYSCKIDHDKKVDRAKFSFKTGDDTELFFKNMRQSYYDLEENSAAKFNIFRYEDRVQEADHPLLNLAIVINYLQDEAYLLLEPDESLRDQDRLEIVWSGEAETGGTIVLENYNREGMLEFASQVYEALQKKASFILKFEGEELPLLEDPKEREAFRITVSDYYRLTRVY</sequence>
<evidence type="ECO:0000313" key="1">
    <source>
        <dbReference type="EMBL" id="MTI29024.1"/>
    </source>
</evidence>
<dbReference type="PROSITE" id="PS51257">
    <property type="entry name" value="PROKAR_LIPOPROTEIN"/>
    <property type="match status" value="1"/>
</dbReference>
<evidence type="ECO:0008006" key="3">
    <source>
        <dbReference type="Google" id="ProtNLM"/>
    </source>
</evidence>
<gene>
    <name evidence="1" type="ORF">E1163_28945</name>
</gene>
<dbReference type="EMBL" id="SMLW01000677">
    <property type="protein sequence ID" value="MTI29024.1"/>
    <property type="molecule type" value="Genomic_DNA"/>
</dbReference>
<name>A0ABW9RXP6_9BACT</name>
<organism evidence="1 2">
    <name type="scientific">Fulvivirga kasyanovii</name>
    <dbReference type="NCBI Taxonomy" id="396812"/>
    <lineage>
        <taxon>Bacteria</taxon>
        <taxon>Pseudomonadati</taxon>
        <taxon>Bacteroidota</taxon>
        <taxon>Cytophagia</taxon>
        <taxon>Cytophagales</taxon>
        <taxon>Fulvivirgaceae</taxon>
        <taxon>Fulvivirga</taxon>
    </lineage>
</organism>
<accession>A0ABW9RXP6</accession>
<proteinExistence type="predicted"/>